<dbReference type="AlphaFoldDB" id="A0A076LKT6"/>
<evidence type="ECO:0000313" key="2">
    <source>
        <dbReference type="Proteomes" id="UP000028681"/>
    </source>
</evidence>
<accession>A0A076LKT6</accession>
<dbReference type="HOGENOM" id="CLU_2787218_0_0_6"/>
<organism evidence="1 2">
    <name type="scientific">Edwardsiella anguillarum ET080813</name>
    <dbReference type="NCBI Taxonomy" id="667120"/>
    <lineage>
        <taxon>Bacteria</taxon>
        <taxon>Pseudomonadati</taxon>
        <taxon>Pseudomonadota</taxon>
        <taxon>Gammaproteobacteria</taxon>
        <taxon>Enterobacterales</taxon>
        <taxon>Hafniaceae</taxon>
        <taxon>Edwardsiella</taxon>
    </lineage>
</organism>
<dbReference type="EMBL" id="CP006664">
    <property type="protein sequence ID" value="AIJ07392.1"/>
    <property type="molecule type" value="Genomic_DNA"/>
</dbReference>
<dbReference type="Proteomes" id="UP000028681">
    <property type="component" value="Chromosome"/>
</dbReference>
<reference evidence="1 2" key="1">
    <citation type="journal article" date="2012" name="PLoS ONE">
        <title>Edwardsiella comparative phylogenomics reveal the new intra/inter-species taxonomic relationships, virulence evolution and niche adaptation mechanisms.</title>
        <authorList>
            <person name="Yang M."/>
            <person name="Lv Y."/>
            <person name="Xiao J."/>
            <person name="Wu H."/>
            <person name="Zheng H."/>
            <person name="Liu Q."/>
            <person name="Zhang Y."/>
            <person name="Wang Q."/>
        </authorList>
    </citation>
    <scope>NUCLEOTIDE SEQUENCE [LARGE SCALE GENOMIC DNA]</scope>
    <source>
        <strain evidence="2">080813</strain>
    </source>
</reference>
<gene>
    <name evidence="1" type="ORF">ETEE_0925</name>
</gene>
<evidence type="ECO:0000313" key="1">
    <source>
        <dbReference type="EMBL" id="AIJ07392.1"/>
    </source>
</evidence>
<protein>
    <submittedName>
        <fullName evidence="1">Uncharacterized protein</fullName>
    </submittedName>
</protein>
<dbReference type="KEGG" id="ete:ETEE_0925"/>
<proteinExistence type="predicted"/>
<name>A0A076LKT6_9GAMM</name>
<sequence>MAVYVHRRGRAYPAMLRRERKRYHVMARGANVDCVFRDGMLERRAARYMGWRELNLRPTLLRGKSHRP</sequence>